<comment type="caution">
    <text evidence="2">The sequence shown here is derived from an EMBL/GenBank/DDBJ whole genome shotgun (WGS) entry which is preliminary data.</text>
</comment>
<proteinExistence type="predicted"/>
<dbReference type="EMBL" id="JAAGMR010000043">
    <property type="protein sequence ID" value="NEB90910.1"/>
    <property type="molecule type" value="Genomic_DNA"/>
</dbReference>
<evidence type="ECO:0000256" key="1">
    <source>
        <dbReference type="SAM" id="MobiDB-lite"/>
    </source>
</evidence>
<dbReference type="InterPro" id="IPR047778">
    <property type="entry name" value="STM4014-like"/>
</dbReference>
<dbReference type="RefSeq" id="WP_164186891.1">
    <property type="nucleotide sequence ID" value="NZ_JAAGMR010000043.1"/>
</dbReference>
<gene>
    <name evidence="2" type="ORF">G3I21_04045</name>
</gene>
<evidence type="ECO:0008006" key="4">
    <source>
        <dbReference type="Google" id="ProtNLM"/>
    </source>
</evidence>
<feature type="region of interest" description="Disordered" evidence="1">
    <location>
        <begin position="361"/>
        <end position="381"/>
    </location>
</feature>
<dbReference type="Proteomes" id="UP000470520">
    <property type="component" value="Unassembled WGS sequence"/>
</dbReference>
<dbReference type="Gene3D" id="3.30.1490.20">
    <property type="entry name" value="ATP-grasp fold, A domain"/>
    <property type="match status" value="1"/>
</dbReference>
<sequence length="381" mass="40241">MNRCFAVVGNPGGRRLTLFAEAVRAAGLPAPRVVPWLDVLRAGGAEFGDGEIVRVDSPGEDPEVDLLLRGTPDPTRVEGTARWYQRFTAALGTLRGGIRLDGADDVAVMFDKRRCHAVLAAAGVPVPESPTSGAAGAPVHGWDDVRALMREHRMPRLFVKPAHGSSASGVLAVDSAGGGRIRATTSVELDPEGRLFNSLKVRRYQRERDVAAIVDALAPDGLHLERWVPKASQDGRAADLRVVVVDGRATHAVVRTSAGPLTNLHLGGRRGDLAGARRAAENAGLRWPEVLGICERAAACFPDTLCVGVDLLPAVGWRRAFVGEVNAFGDLLPRLTGLPGSGAEGLDTYAAQVAAALRRAPLTGRPGPHHPHRTGTTHVSA</sequence>
<dbReference type="AlphaFoldDB" id="A0A7K3QMD2"/>
<organism evidence="2 3">
    <name type="scientific">Streptomyces bauhiniae</name>
    <dbReference type="NCBI Taxonomy" id="2340725"/>
    <lineage>
        <taxon>Bacteria</taxon>
        <taxon>Bacillati</taxon>
        <taxon>Actinomycetota</taxon>
        <taxon>Actinomycetes</taxon>
        <taxon>Kitasatosporales</taxon>
        <taxon>Streptomycetaceae</taxon>
        <taxon>Streptomyces</taxon>
    </lineage>
</organism>
<dbReference type="InterPro" id="IPR013815">
    <property type="entry name" value="ATP_grasp_subdomain_1"/>
</dbReference>
<dbReference type="Gene3D" id="3.30.470.20">
    <property type="entry name" value="ATP-grasp fold, B domain"/>
    <property type="match status" value="1"/>
</dbReference>
<accession>A0A7K3QMD2</accession>
<protein>
    <recommendedName>
        <fullName evidence="4">ATP-grasp domain-containing protein</fullName>
    </recommendedName>
</protein>
<dbReference type="GO" id="GO:0005524">
    <property type="term" value="F:ATP binding"/>
    <property type="evidence" value="ECO:0007669"/>
    <property type="project" value="InterPro"/>
</dbReference>
<name>A0A7K3QMD2_9ACTN</name>
<dbReference type="SUPFAM" id="SSF56059">
    <property type="entry name" value="Glutathione synthetase ATP-binding domain-like"/>
    <property type="match status" value="1"/>
</dbReference>
<evidence type="ECO:0000313" key="3">
    <source>
        <dbReference type="Proteomes" id="UP000470520"/>
    </source>
</evidence>
<evidence type="ECO:0000313" key="2">
    <source>
        <dbReference type="EMBL" id="NEB90910.1"/>
    </source>
</evidence>
<dbReference type="NCBIfam" id="NF038074">
    <property type="entry name" value="fam_STM4014"/>
    <property type="match status" value="1"/>
</dbReference>
<reference evidence="2 3" key="1">
    <citation type="submission" date="2020-01" db="EMBL/GenBank/DDBJ databases">
        <title>Insect and environment-associated Actinomycetes.</title>
        <authorList>
            <person name="Currrie C."/>
            <person name="Chevrette M."/>
            <person name="Carlson C."/>
            <person name="Stubbendieck R."/>
            <person name="Wendt-Pienkowski E."/>
        </authorList>
    </citation>
    <scope>NUCLEOTIDE SEQUENCE [LARGE SCALE GENOMIC DNA]</scope>
    <source>
        <strain evidence="2 3">SID7754</strain>
    </source>
</reference>